<organism evidence="1 2">
    <name type="scientific">Symbiodinium pilosum</name>
    <name type="common">Dinoflagellate</name>
    <dbReference type="NCBI Taxonomy" id="2952"/>
    <lineage>
        <taxon>Eukaryota</taxon>
        <taxon>Sar</taxon>
        <taxon>Alveolata</taxon>
        <taxon>Dinophyceae</taxon>
        <taxon>Suessiales</taxon>
        <taxon>Symbiodiniaceae</taxon>
        <taxon>Symbiodinium</taxon>
    </lineage>
</organism>
<dbReference type="OrthoDB" id="407008at2759"/>
<comment type="caution">
    <text evidence="1">The sequence shown here is derived from an EMBL/GenBank/DDBJ whole genome shotgun (WGS) entry which is preliminary data.</text>
</comment>
<keyword evidence="2" id="KW-1185">Reference proteome</keyword>
<proteinExistence type="predicted"/>
<accession>A0A812P9J3</accession>
<reference evidence="1" key="1">
    <citation type="submission" date="2021-02" db="EMBL/GenBank/DDBJ databases">
        <authorList>
            <person name="Dougan E. K."/>
            <person name="Rhodes N."/>
            <person name="Thang M."/>
            <person name="Chan C."/>
        </authorList>
    </citation>
    <scope>NUCLEOTIDE SEQUENCE</scope>
</reference>
<gene>
    <name evidence="1" type="ORF">SPIL2461_LOCUS8444</name>
</gene>
<name>A0A812P9J3_SYMPI</name>
<dbReference type="EMBL" id="CAJNIZ010013889">
    <property type="protein sequence ID" value="CAE7355384.1"/>
    <property type="molecule type" value="Genomic_DNA"/>
</dbReference>
<feature type="non-terminal residue" evidence="1">
    <location>
        <position position="1"/>
    </location>
</feature>
<evidence type="ECO:0000313" key="1">
    <source>
        <dbReference type="EMBL" id="CAE7355384.1"/>
    </source>
</evidence>
<evidence type="ECO:0000313" key="2">
    <source>
        <dbReference type="Proteomes" id="UP000649617"/>
    </source>
</evidence>
<sequence>VDESAFDKKLIPIEEADCADKSMVWSNGQTKSRSPGPGPIATSAWKSIAQKWLKDKNVVLHSDNMKAYKLKTPGVVHGSVVHRKKKKKRVKAGGKWAWPATTYVKLKKILPRRRSLKVKVEGGHQGDGQGMEVQ</sequence>
<protein>
    <submittedName>
        <fullName evidence="1">Uncharacterized protein</fullName>
    </submittedName>
</protein>
<dbReference type="AlphaFoldDB" id="A0A812P9J3"/>
<dbReference type="Proteomes" id="UP000649617">
    <property type="component" value="Unassembled WGS sequence"/>
</dbReference>